<evidence type="ECO:0000313" key="2">
    <source>
        <dbReference type="Proteomes" id="UP000606115"/>
    </source>
</evidence>
<keyword evidence="2" id="KW-1185">Reference proteome</keyword>
<evidence type="ECO:0000313" key="1">
    <source>
        <dbReference type="EMBL" id="GGJ55792.1"/>
    </source>
</evidence>
<protein>
    <submittedName>
        <fullName evidence="1">Uncharacterized protein</fullName>
    </submittedName>
</protein>
<dbReference type="EMBL" id="BMKX01000002">
    <property type="protein sequence ID" value="GGJ55792.1"/>
    <property type="molecule type" value="Genomic_DNA"/>
</dbReference>
<reference evidence="2" key="1">
    <citation type="journal article" date="2019" name="Int. J. Syst. Evol. Microbiol.">
        <title>The Global Catalogue of Microorganisms (GCM) 10K type strain sequencing project: providing services to taxonomists for standard genome sequencing and annotation.</title>
        <authorList>
            <consortium name="The Broad Institute Genomics Platform"/>
            <consortium name="The Broad Institute Genome Sequencing Center for Infectious Disease"/>
            <person name="Wu L."/>
            <person name="Ma J."/>
        </authorList>
    </citation>
    <scope>NUCLEOTIDE SEQUENCE [LARGE SCALE GENOMIC DNA]</scope>
    <source>
        <strain evidence="2">CGMCC 1.3685</strain>
    </source>
</reference>
<accession>A0ABQ2DF35</accession>
<sequence>MSLAQPAWTTEWPIAGGIINPAIHVSEPSTTNGITVQLTWDELDDSTLVHIKEGNDELDITIAQMLSLRDQLIEFTHIYEHSR</sequence>
<name>A0ABQ2DF35_9MICC</name>
<gene>
    <name evidence="1" type="ORF">GCM10007173_13280</name>
</gene>
<dbReference type="RefSeq" id="WP_188684566.1">
    <property type="nucleotide sequence ID" value="NZ_BMKX01000002.1"/>
</dbReference>
<dbReference type="GeneID" id="303303710"/>
<organism evidence="1 2">
    <name type="scientific">Glutamicibacter ardleyensis</name>
    <dbReference type="NCBI Taxonomy" id="225894"/>
    <lineage>
        <taxon>Bacteria</taxon>
        <taxon>Bacillati</taxon>
        <taxon>Actinomycetota</taxon>
        <taxon>Actinomycetes</taxon>
        <taxon>Micrococcales</taxon>
        <taxon>Micrococcaceae</taxon>
        <taxon>Glutamicibacter</taxon>
    </lineage>
</organism>
<proteinExistence type="predicted"/>
<dbReference type="Proteomes" id="UP000606115">
    <property type="component" value="Unassembled WGS sequence"/>
</dbReference>
<comment type="caution">
    <text evidence="1">The sequence shown here is derived from an EMBL/GenBank/DDBJ whole genome shotgun (WGS) entry which is preliminary data.</text>
</comment>